<dbReference type="eggNOG" id="ENOG5031SP3">
    <property type="taxonomic scope" value="Bacteria"/>
</dbReference>
<evidence type="ECO:0000313" key="1">
    <source>
        <dbReference type="EMBL" id="AFU98431.1"/>
    </source>
</evidence>
<protein>
    <submittedName>
        <fullName evidence="1">Uncharacterized protein</fullName>
    </submittedName>
</protein>
<proteinExistence type="predicted"/>
<sequence length="199" mass="22346">MTNFRDISITELAGIVAEHLAECGIEVVLVGGLAVEIYTENLYLTKDIDMVNTNYQPTAKLHAAMELLGFYKQGRVYVNDSTAICVEFPSAPLSVGDELVKSTTKVLVNGRHIPILTIQDIVKDRLSAFIHWRDNQSLVQATALLIKNQLSPEKFKAFFDREGGNYALLLKLHRVSAEHQYQTMKEIEQALSEILIKQL</sequence>
<dbReference type="HOGENOM" id="CLU_106322_1_0_6"/>
<keyword evidence="2" id="KW-1185">Reference proteome</keyword>
<dbReference type="Proteomes" id="UP000000466">
    <property type="component" value="Chromosome"/>
</dbReference>
<dbReference type="KEGG" id="saga:M5M_06180"/>
<gene>
    <name evidence="1" type="ordered locus">M5M_06180</name>
</gene>
<reference evidence="1 2" key="1">
    <citation type="journal article" date="2013" name="Genome Announc.">
        <title>Complete genome sequence of Simiduia agarivorans SA1(T), a marine bacterium able to degrade a variety of polysaccharides.</title>
        <authorList>
            <person name="Lin S.Y."/>
            <person name="Shieh W.Y."/>
            <person name="Chen J.S."/>
            <person name="Tang S.L."/>
        </authorList>
    </citation>
    <scope>NUCLEOTIDE SEQUENCE [LARGE SCALE GENOMIC DNA]</scope>
    <source>
        <strain evidence="2">DSM 21679 / JCM 13881 / BCRC 17597 / SA1</strain>
    </source>
</reference>
<dbReference type="OrthoDB" id="325117at2"/>
<evidence type="ECO:0000313" key="2">
    <source>
        <dbReference type="Proteomes" id="UP000000466"/>
    </source>
</evidence>
<dbReference type="STRING" id="1117647.M5M_06180"/>
<accession>K4KHE4</accession>
<organism evidence="1 2">
    <name type="scientific">Simiduia agarivorans (strain DSM 21679 / JCM 13881 / BCRC 17597 / SA1)</name>
    <dbReference type="NCBI Taxonomy" id="1117647"/>
    <lineage>
        <taxon>Bacteria</taxon>
        <taxon>Pseudomonadati</taxon>
        <taxon>Pseudomonadota</taxon>
        <taxon>Gammaproteobacteria</taxon>
        <taxon>Cellvibrionales</taxon>
        <taxon>Cellvibrionaceae</taxon>
        <taxon>Simiduia</taxon>
    </lineage>
</organism>
<dbReference type="RefSeq" id="WP_015046604.1">
    <property type="nucleotide sequence ID" value="NC_018868.3"/>
</dbReference>
<dbReference type="AlphaFoldDB" id="K4KHE4"/>
<name>K4KHE4_SIMAS</name>
<dbReference type="EMBL" id="CP003746">
    <property type="protein sequence ID" value="AFU98431.1"/>
    <property type="molecule type" value="Genomic_DNA"/>
</dbReference>